<comment type="caution">
    <text evidence="3">The sequence shown here is derived from an EMBL/GenBank/DDBJ whole genome shotgun (WGS) entry which is preliminary data.</text>
</comment>
<protein>
    <submittedName>
        <fullName evidence="3">Uncharacterized protein</fullName>
    </submittedName>
</protein>
<sequence>MATSPTPAGVLPKVKQESSEPRLQTPPLPNSASIPPTHLSSLSPGSAPATEEQYPDYASLKTAFERERASAKEWRTTLERRFLELRTREGALADREASLDIATAQFQARMPLCLALRQQIDVLQQSHEGLQAALVHSNEEAQASTTALHEVLREQQGLQKAFHDVQTSAAAEIELRDKQLLEMEGQMDMVATTSAKAERGRNKQVNGLNEKLATAEESIQDLKNTIEAHVAEITVLKERLVTAESRSNPESRIKELRDTIKSLIESNTELEGVIESLKASKEHDLAVQQQALAMISRARALESGEVLEIQRHRRRRSSSPPSQRSRSRSRSLLSPSLKRRRYLSPPRHDAGGGPLFAPDDPEPISAQRTACNFYMAQFKIPFKSRPDHFLRGGCVERFHNIRRLLDTDAFSSRKTLCLPDRTVWCGQDHFHALVYAPTLEYSSSGPSRWRPHTHLSDLVNTEVNLFVSEKSAVYFAGIYRVKRLDGVPGYVPGSWLKEVAGDISWNAMYEAMNLRSALGDLYDDPVRRNSLIREAYPLADAHGWPSPRVDCFGLQFLQFDMEVQKTLRSKFVQRGNGARASGNERFI</sequence>
<evidence type="ECO:0000313" key="3">
    <source>
        <dbReference type="EMBL" id="KAF7304176.1"/>
    </source>
</evidence>
<dbReference type="AlphaFoldDB" id="A0A8H6SRI2"/>
<accession>A0A8H6SRI2</accession>
<organism evidence="3 4">
    <name type="scientific">Mycena indigotica</name>
    <dbReference type="NCBI Taxonomy" id="2126181"/>
    <lineage>
        <taxon>Eukaryota</taxon>
        <taxon>Fungi</taxon>
        <taxon>Dikarya</taxon>
        <taxon>Basidiomycota</taxon>
        <taxon>Agaricomycotina</taxon>
        <taxon>Agaricomycetes</taxon>
        <taxon>Agaricomycetidae</taxon>
        <taxon>Agaricales</taxon>
        <taxon>Marasmiineae</taxon>
        <taxon>Mycenaceae</taxon>
        <taxon>Mycena</taxon>
    </lineage>
</organism>
<feature type="region of interest" description="Disordered" evidence="2">
    <location>
        <begin position="1"/>
        <end position="53"/>
    </location>
</feature>
<dbReference type="Proteomes" id="UP000636479">
    <property type="component" value="Unassembled WGS sequence"/>
</dbReference>
<gene>
    <name evidence="3" type="ORF">MIND_00649700</name>
</gene>
<dbReference type="RefSeq" id="XP_037221148.1">
    <property type="nucleotide sequence ID" value="XM_037363227.1"/>
</dbReference>
<evidence type="ECO:0000256" key="1">
    <source>
        <dbReference type="SAM" id="Coils"/>
    </source>
</evidence>
<name>A0A8H6SRI2_9AGAR</name>
<feature type="coiled-coil region" evidence="1">
    <location>
        <begin position="205"/>
        <end position="273"/>
    </location>
</feature>
<reference evidence="3" key="1">
    <citation type="submission" date="2020-05" db="EMBL/GenBank/DDBJ databases">
        <title>Mycena genomes resolve the evolution of fungal bioluminescence.</title>
        <authorList>
            <person name="Tsai I.J."/>
        </authorList>
    </citation>
    <scope>NUCLEOTIDE SEQUENCE</scope>
    <source>
        <strain evidence="3">171206Taipei</strain>
    </source>
</reference>
<dbReference type="OrthoDB" id="3125612at2759"/>
<evidence type="ECO:0000256" key="2">
    <source>
        <dbReference type="SAM" id="MobiDB-lite"/>
    </source>
</evidence>
<keyword evidence="1" id="KW-0175">Coiled coil</keyword>
<feature type="compositionally biased region" description="Polar residues" evidence="2">
    <location>
        <begin position="30"/>
        <end position="44"/>
    </location>
</feature>
<keyword evidence="4" id="KW-1185">Reference proteome</keyword>
<feature type="compositionally biased region" description="Low complexity" evidence="2">
    <location>
        <begin position="318"/>
        <end position="336"/>
    </location>
</feature>
<proteinExistence type="predicted"/>
<evidence type="ECO:0000313" key="4">
    <source>
        <dbReference type="Proteomes" id="UP000636479"/>
    </source>
</evidence>
<dbReference type="GeneID" id="59345743"/>
<dbReference type="EMBL" id="JACAZF010000005">
    <property type="protein sequence ID" value="KAF7304176.1"/>
    <property type="molecule type" value="Genomic_DNA"/>
</dbReference>
<feature type="region of interest" description="Disordered" evidence="2">
    <location>
        <begin position="309"/>
        <end position="361"/>
    </location>
</feature>